<dbReference type="OrthoDB" id="6488310at2759"/>
<reference evidence="1" key="1">
    <citation type="submission" date="2020-07" db="EMBL/GenBank/DDBJ databases">
        <title>Multicomponent nature underlies the extraordinary mechanical properties of spider dragline silk.</title>
        <authorList>
            <person name="Kono N."/>
            <person name="Nakamura H."/>
            <person name="Mori M."/>
            <person name="Yoshida Y."/>
            <person name="Ohtoshi R."/>
            <person name="Malay A.D."/>
            <person name="Moran D.A.P."/>
            <person name="Tomita M."/>
            <person name="Numata K."/>
            <person name="Arakawa K."/>
        </authorList>
    </citation>
    <scope>NUCLEOTIDE SEQUENCE</scope>
</reference>
<keyword evidence="2" id="KW-1185">Reference proteome</keyword>
<gene>
    <name evidence="1" type="ORF">TNCT_180831</name>
</gene>
<organism evidence="1 2">
    <name type="scientific">Trichonephila clavata</name>
    <name type="common">Joro spider</name>
    <name type="synonym">Nephila clavata</name>
    <dbReference type="NCBI Taxonomy" id="2740835"/>
    <lineage>
        <taxon>Eukaryota</taxon>
        <taxon>Metazoa</taxon>
        <taxon>Ecdysozoa</taxon>
        <taxon>Arthropoda</taxon>
        <taxon>Chelicerata</taxon>
        <taxon>Arachnida</taxon>
        <taxon>Araneae</taxon>
        <taxon>Araneomorphae</taxon>
        <taxon>Entelegynae</taxon>
        <taxon>Araneoidea</taxon>
        <taxon>Nephilidae</taxon>
        <taxon>Trichonephila</taxon>
    </lineage>
</organism>
<dbReference type="AlphaFoldDB" id="A0A8X6HS81"/>
<evidence type="ECO:0000313" key="2">
    <source>
        <dbReference type="Proteomes" id="UP000887116"/>
    </source>
</evidence>
<comment type="caution">
    <text evidence="1">The sequence shown here is derived from an EMBL/GenBank/DDBJ whole genome shotgun (WGS) entry which is preliminary data.</text>
</comment>
<dbReference type="EMBL" id="BMAO01009093">
    <property type="protein sequence ID" value="GFR28653.1"/>
    <property type="molecule type" value="Genomic_DNA"/>
</dbReference>
<name>A0A8X6HS81_TRICU</name>
<dbReference type="Proteomes" id="UP000887116">
    <property type="component" value="Unassembled WGS sequence"/>
</dbReference>
<sequence length="130" mass="15293">MAVSDRERVYALCDEKFRAVKELKKHHEESHDDLELKREINVFNTDDGFEKEELRTKSLFVKNGGIRKKAKNRQFTYYICNRCGIANLKLEEKRHEKTGESVKCGKKCPAIREQKEESIKITVEYRGGLR</sequence>
<proteinExistence type="predicted"/>
<evidence type="ECO:0008006" key="3">
    <source>
        <dbReference type="Google" id="ProtNLM"/>
    </source>
</evidence>
<accession>A0A8X6HS81</accession>
<evidence type="ECO:0000313" key="1">
    <source>
        <dbReference type="EMBL" id="GFR28653.1"/>
    </source>
</evidence>
<protein>
    <recommendedName>
        <fullName evidence="3">C2H2-type domain-containing protein</fullName>
    </recommendedName>
</protein>